<dbReference type="AlphaFoldDB" id="A0A3E3HVS6"/>
<dbReference type="Pfam" id="PF11213">
    <property type="entry name" value="DUF3006"/>
    <property type="match status" value="1"/>
</dbReference>
<keyword evidence="2" id="KW-1185">Reference proteome</keyword>
<evidence type="ECO:0000313" key="1">
    <source>
        <dbReference type="EMBL" id="RGE55926.1"/>
    </source>
</evidence>
<evidence type="ECO:0000313" key="2">
    <source>
        <dbReference type="Proteomes" id="UP000260812"/>
    </source>
</evidence>
<dbReference type="EMBL" id="QVLV01000034">
    <property type="protein sequence ID" value="RGE55926.1"/>
    <property type="molecule type" value="Genomic_DNA"/>
</dbReference>
<name>A0A3E3HVS6_9FIRM</name>
<proteinExistence type="predicted"/>
<reference evidence="1" key="1">
    <citation type="submission" date="2018-08" db="EMBL/GenBank/DDBJ databases">
        <title>A genome reference for cultivated species of the human gut microbiota.</title>
        <authorList>
            <person name="Zou Y."/>
            <person name="Xue W."/>
            <person name="Luo G."/>
        </authorList>
    </citation>
    <scope>NUCLEOTIDE SEQUENCE [LARGE SCALE GENOMIC DNA]</scope>
    <source>
        <strain evidence="1">TF05-5AC</strain>
    </source>
</reference>
<dbReference type="GeneID" id="97990420"/>
<sequence length="70" mass="8279">MSYIIDRFEGDNAVCEKEDRTTLLVPRSELPPQSMEGDVLVYEDGVYRIDSDATQERRRRIEEKRKRLFG</sequence>
<protein>
    <submittedName>
        <fullName evidence="1">DUF3006 domain-containing protein</fullName>
    </submittedName>
</protein>
<dbReference type="InterPro" id="IPR021377">
    <property type="entry name" value="DUF3006"/>
</dbReference>
<gene>
    <name evidence="1" type="ORF">DXC51_27105</name>
</gene>
<comment type="caution">
    <text evidence="1">The sequence shown here is derived from an EMBL/GenBank/DDBJ whole genome shotgun (WGS) entry which is preliminary data.</text>
</comment>
<accession>A0A3E3HVS6</accession>
<organism evidence="1 2">
    <name type="scientific">Eisenbergiella massiliensis</name>
    <dbReference type="NCBI Taxonomy" id="1720294"/>
    <lineage>
        <taxon>Bacteria</taxon>
        <taxon>Bacillati</taxon>
        <taxon>Bacillota</taxon>
        <taxon>Clostridia</taxon>
        <taxon>Lachnospirales</taxon>
        <taxon>Lachnospiraceae</taxon>
        <taxon>Eisenbergiella</taxon>
    </lineage>
</organism>
<dbReference type="Proteomes" id="UP000260812">
    <property type="component" value="Unassembled WGS sequence"/>
</dbReference>
<dbReference type="RefSeq" id="WP_035321892.1">
    <property type="nucleotide sequence ID" value="NZ_CANNOQ010000153.1"/>
</dbReference>